<dbReference type="InterPro" id="IPR012944">
    <property type="entry name" value="SusD_RagB_dom"/>
</dbReference>
<evidence type="ECO:0000256" key="6">
    <source>
        <dbReference type="SAM" id="SignalP"/>
    </source>
</evidence>
<dbReference type="InterPro" id="IPR033985">
    <property type="entry name" value="SusD-like_N"/>
</dbReference>
<evidence type="ECO:0000256" key="4">
    <source>
        <dbReference type="ARBA" id="ARBA00023136"/>
    </source>
</evidence>
<gene>
    <name evidence="9" type="ORF">RM539_13410</name>
</gene>
<evidence type="ECO:0000259" key="8">
    <source>
        <dbReference type="Pfam" id="PF14322"/>
    </source>
</evidence>
<evidence type="ECO:0000259" key="7">
    <source>
        <dbReference type="Pfam" id="PF07980"/>
    </source>
</evidence>
<keyword evidence="3 6" id="KW-0732">Signal</keyword>
<feature type="chain" id="PRO_5045567587" evidence="6">
    <location>
        <begin position="25"/>
        <end position="658"/>
    </location>
</feature>
<keyword evidence="10" id="KW-1185">Reference proteome</keyword>
<accession>A0ABU3D7R6</accession>
<protein>
    <submittedName>
        <fullName evidence="9">RagB/SusD family nutrient uptake outer membrane protein</fullName>
    </submittedName>
</protein>
<dbReference type="Proteomes" id="UP001262582">
    <property type="component" value="Unassembled WGS sequence"/>
</dbReference>
<sequence length="658" mass="75723">MKTINIKHAIQLFLLAFVFLTSSCSDDFLEEKQDWTGVNEQVFQDELRATAYIDYVYGLFLPADGNAPQFYWNSHNNDLFQTGDEAYGETRWNQEWATISPAEYHAWDYIGFPIGTSIRNNPYTRIRQINLFINNVDQYDGIDEEMKNYLKGQMYFWRGYQYYDLASWYGGVPIELEAKNPIVNPTGGTSRASAEETLGQAMADLDMAKELLPGRWTDPADWGRVTSGTAAALKGRAALLWASPQFNRDDEQSRWQSAYDANLEAKGILEANGFGLFQGDWADIWNQDIDNPEAVWVWNFNTSSSDQGQLNSGWEAVTRPSDQGAFPQVQPTKQTVDAFPMKDGSKIGESDIYEYDLQTFYKNRDPRFYATFVFPGDRFPYEDEPEYRSWNYTWFSEEGLEFPNEDTDDAANASGFYVKKMTMANASGDDNWGRSGNDFMEIRFTEVVLNLAESAIGVNMLDEGKQGIMTIRERAGIENLDGSYGLADVNTRDELFGAVVKERQVELAYERQKRYHTLKRWMLFNDDFGTASRLGIEPLDGTRRTGFYFIAQNEEGNDYVGSEDPFEPNDEGVAPVIDREPEEFPNGIANQQEYTEWWRDNFLRVQVRDDLDPTENNWTFTWYNEFYFLGIFQDLIDTNPYLEQTIGWGGSFDPLEEN</sequence>
<name>A0ABU3D7R6_9FLAO</name>
<evidence type="ECO:0000313" key="10">
    <source>
        <dbReference type="Proteomes" id="UP001262582"/>
    </source>
</evidence>
<feature type="domain" description="RagB/SusD" evidence="7">
    <location>
        <begin position="292"/>
        <end position="648"/>
    </location>
</feature>
<comment type="caution">
    <text evidence="9">The sequence shown here is derived from an EMBL/GenBank/DDBJ whole genome shotgun (WGS) entry which is preliminary data.</text>
</comment>
<evidence type="ECO:0000256" key="3">
    <source>
        <dbReference type="ARBA" id="ARBA00022729"/>
    </source>
</evidence>
<evidence type="ECO:0000256" key="2">
    <source>
        <dbReference type="ARBA" id="ARBA00006275"/>
    </source>
</evidence>
<evidence type="ECO:0000256" key="5">
    <source>
        <dbReference type="ARBA" id="ARBA00023237"/>
    </source>
</evidence>
<feature type="domain" description="SusD-like N-terminal" evidence="8">
    <location>
        <begin position="76"/>
        <end position="233"/>
    </location>
</feature>
<dbReference type="Gene3D" id="1.25.40.390">
    <property type="match status" value="1"/>
</dbReference>
<dbReference type="Pfam" id="PF14322">
    <property type="entry name" value="SusD-like_3"/>
    <property type="match status" value="1"/>
</dbReference>
<proteinExistence type="inferred from homology"/>
<dbReference type="EMBL" id="JAVRHK010000010">
    <property type="protein sequence ID" value="MDT0677579.1"/>
    <property type="molecule type" value="Genomic_DNA"/>
</dbReference>
<keyword evidence="4" id="KW-0472">Membrane</keyword>
<feature type="signal peptide" evidence="6">
    <location>
        <begin position="1"/>
        <end position="24"/>
    </location>
</feature>
<reference evidence="9 10" key="1">
    <citation type="submission" date="2023-09" db="EMBL/GenBank/DDBJ databases">
        <authorList>
            <person name="Rey-Velasco X."/>
        </authorList>
    </citation>
    <scope>NUCLEOTIDE SEQUENCE [LARGE SCALE GENOMIC DNA]</scope>
    <source>
        <strain evidence="9 10">F117</strain>
    </source>
</reference>
<keyword evidence="5" id="KW-0998">Cell outer membrane</keyword>
<comment type="subcellular location">
    <subcellularLocation>
        <location evidence="1">Cell outer membrane</location>
    </subcellularLocation>
</comment>
<dbReference type="Pfam" id="PF07980">
    <property type="entry name" value="SusD_RagB"/>
    <property type="match status" value="1"/>
</dbReference>
<evidence type="ECO:0000256" key="1">
    <source>
        <dbReference type="ARBA" id="ARBA00004442"/>
    </source>
</evidence>
<dbReference type="RefSeq" id="WP_311503923.1">
    <property type="nucleotide sequence ID" value="NZ_JAVRHK010000010.1"/>
</dbReference>
<organism evidence="9 10">
    <name type="scientific">Autumnicola musiva</name>
    <dbReference type="NCBI Taxonomy" id="3075589"/>
    <lineage>
        <taxon>Bacteria</taxon>
        <taxon>Pseudomonadati</taxon>
        <taxon>Bacteroidota</taxon>
        <taxon>Flavobacteriia</taxon>
        <taxon>Flavobacteriales</taxon>
        <taxon>Flavobacteriaceae</taxon>
        <taxon>Autumnicola</taxon>
    </lineage>
</organism>
<dbReference type="PROSITE" id="PS51257">
    <property type="entry name" value="PROKAR_LIPOPROTEIN"/>
    <property type="match status" value="1"/>
</dbReference>
<dbReference type="SUPFAM" id="SSF48452">
    <property type="entry name" value="TPR-like"/>
    <property type="match status" value="1"/>
</dbReference>
<comment type="similarity">
    <text evidence="2">Belongs to the SusD family.</text>
</comment>
<evidence type="ECO:0000313" key="9">
    <source>
        <dbReference type="EMBL" id="MDT0677579.1"/>
    </source>
</evidence>
<dbReference type="InterPro" id="IPR011990">
    <property type="entry name" value="TPR-like_helical_dom_sf"/>
</dbReference>